<evidence type="ECO:0000256" key="3">
    <source>
        <dbReference type="ARBA" id="ARBA00009284"/>
    </source>
</evidence>
<gene>
    <name evidence="6" type="ORF">BI364_13890</name>
</gene>
<keyword evidence="7" id="KW-1185">Reference proteome</keyword>
<name>A0A1D8IQY5_9GAMM</name>
<dbReference type="Pfam" id="PF04349">
    <property type="entry name" value="MdoG"/>
    <property type="match status" value="1"/>
</dbReference>
<dbReference type="InterPro" id="IPR007444">
    <property type="entry name" value="Glucan_biosyn_MdoG_C"/>
</dbReference>
<dbReference type="InterPro" id="IPR011013">
    <property type="entry name" value="Gal_mutarotase_sf_dom"/>
</dbReference>
<accession>A0A1D8IQY5</accession>
<evidence type="ECO:0000256" key="1">
    <source>
        <dbReference type="ARBA" id="ARBA00004418"/>
    </source>
</evidence>
<dbReference type="RefSeq" id="WP_070079256.1">
    <property type="nucleotide sequence ID" value="NZ_CP017415.1"/>
</dbReference>
<evidence type="ECO:0000256" key="4">
    <source>
        <dbReference type="ARBA" id="ARBA00022764"/>
    </source>
</evidence>
<comment type="subcellular location">
    <subcellularLocation>
        <location evidence="1">Periplasm</location>
    </subcellularLocation>
</comment>
<dbReference type="EMBL" id="CP017415">
    <property type="protein sequence ID" value="AOU98901.1"/>
    <property type="molecule type" value="Genomic_DNA"/>
</dbReference>
<dbReference type="GO" id="GO:0030246">
    <property type="term" value="F:carbohydrate binding"/>
    <property type="evidence" value="ECO:0007669"/>
    <property type="project" value="InterPro"/>
</dbReference>
<dbReference type="UniPathway" id="UPA00637"/>
<keyword evidence="4" id="KW-0574">Periplasm</keyword>
<dbReference type="InterPro" id="IPR014438">
    <property type="entry name" value="Glucan_biosyn_MdoG/MdoD"/>
</dbReference>
<dbReference type="InterPro" id="IPR014718">
    <property type="entry name" value="GH-type_carb-bd"/>
</dbReference>
<organism evidence="6 7">
    <name type="scientific">Acidihalobacter yilgarnensis</name>
    <dbReference type="NCBI Taxonomy" id="2819280"/>
    <lineage>
        <taxon>Bacteria</taxon>
        <taxon>Pseudomonadati</taxon>
        <taxon>Pseudomonadota</taxon>
        <taxon>Gammaproteobacteria</taxon>
        <taxon>Chromatiales</taxon>
        <taxon>Ectothiorhodospiraceae</taxon>
        <taxon>Acidihalobacter</taxon>
    </lineage>
</organism>
<dbReference type="KEGG" id="aprs:BI364_13890"/>
<protein>
    <recommendedName>
        <fullName evidence="5">Glucan biosynthesis periplasmic MdoG C-terminal domain-containing protein</fullName>
    </recommendedName>
</protein>
<evidence type="ECO:0000259" key="5">
    <source>
        <dbReference type="Pfam" id="PF04349"/>
    </source>
</evidence>
<dbReference type="Gene3D" id="2.60.40.10">
    <property type="entry name" value="Immunoglobulins"/>
    <property type="match status" value="1"/>
</dbReference>
<feature type="domain" description="Glucan biosynthesis periplasmic MdoG C-terminal" evidence="5">
    <location>
        <begin position="137"/>
        <end position="601"/>
    </location>
</feature>
<dbReference type="SUPFAM" id="SSF74650">
    <property type="entry name" value="Galactose mutarotase-like"/>
    <property type="match status" value="1"/>
</dbReference>
<dbReference type="PANTHER" id="PTHR30504">
    <property type="entry name" value="GLUCANS BIOSYNTHESIS PROTEIN"/>
    <property type="match status" value="1"/>
</dbReference>
<dbReference type="InterPro" id="IPR014756">
    <property type="entry name" value="Ig_E-set"/>
</dbReference>
<dbReference type="PANTHER" id="PTHR30504:SF2">
    <property type="entry name" value="GLUCANS BIOSYNTHESIS PROTEIN G"/>
    <property type="match status" value="1"/>
</dbReference>
<evidence type="ECO:0000256" key="2">
    <source>
        <dbReference type="ARBA" id="ARBA00005001"/>
    </source>
</evidence>
<sequence>MRHDEYQVKGDAAVRVGAWALALASSLLLGGCATQQAVERASADAHQALSRSEVANHQVAAERQAREALAANLDARLKSLSDGQTQLRRRLASTDARLAADEARYRHQIAQIKAMPSLPSVVSQATATGPANDFMAVLVKRVREGAAHPYKPLPTVSSTLTGLDFPAYERLRFNGSVPGWPNTALLKPNFYPAGYLFHHPVSVYLLENGKPVELNFPKTDFNFDAAIAKQLSGPVPLAGFSLYYPFKPGAGVNEFLSFLGASYFRALGEGQAWGLSARGLAVDTAVPHHAEEFPYFRAFWIVQPKPGASTLSFYAELDSPSFTGAYHFVVHPGVETTVDVDMVLFARKPVKRLGIAPLTSMYLQGRDGGPRFDPLVRAAHDSDGLSIETAEGHWLWIPLRDPKRLVVDEMPFDGIKGFGLMQRARAYADYQAWGMEYQKRPSAWVTPTGGDWGKGRVVLVELPTRTQTNDNITAFWEPATQPKPGQAMKLSYRIAWQGDKQTLPPLGHVASTRYASIDGGQETYVINFRGGDLNNLPTWVHLEPSVSIDGPATLVKAWVAKNAVTGDWRLEFTLKPKGDAPVRVHAQLVYDKRPLTETWVAELPRD</sequence>
<dbReference type="SUPFAM" id="SSF81296">
    <property type="entry name" value="E set domains"/>
    <property type="match status" value="1"/>
</dbReference>
<dbReference type="GO" id="GO:0003824">
    <property type="term" value="F:catalytic activity"/>
    <property type="evidence" value="ECO:0007669"/>
    <property type="project" value="InterPro"/>
</dbReference>
<evidence type="ECO:0000313" key="6">
    <source>
        <dbReference type="EMBL" id="AOU98901.1"/>
    </source>
</evidence>
<comment type="similarity">
    <text evidence="3">Belongs to the OpgD/OpgG family.</text>
</comment>
<dbReference type="PROSITE" id="PS51257">
    <property type="entry name" value="PROKAR_LIPOPROTEIN"/>
    <property type="match status" value="1"/>
</dbReference>
<comment type="pathway">
    <text evidence="2">Glycan metabolism; osmoregulated periplasmic glucan (OPG) biosynthesis.</text>
</comment>
<dbReference type="AlphaFoldDB" id="A0A1D8IQY5"/>
<evidence type="ECO:0000313" key="7">
    <source>
        <dbReference type="Proteomes" id="UP000095401"/>
    </source>
</evidence>
<dbReference type="GO" id="GO:0030288">
    <property type="term" value="C:outer membrane-bounded periplasmic space"/>
    <property type="evidence" value="ECO:0007669"/>
    <property type="project" value="TreeGrafter"/>
</dbReference>
<dbReference type="InterPro" id="IPR013783">
    <property type="entry name" value="Ig-like_fold"/>
</dbReference>
<dbReference type="Proteomes" id="UP000095401">
    <property type="component" value="Chromosome"/>
</dbReference>
<proteinExistence type="inferred from homology"/>
<dbReference type="PIRSF" id="PIRSF006281">
    <property type="entry name" value="MdoG"/>
    <property type="match status" value="1"/>
</dbReference>
<dbReference type="Gene3D" id="2.70.98.10">
    <property type="match status" value="1"/>
</dbReference>
<dbReference type="GO" id="GO:0051274">
    <property type="term" value="P:beta-glucan biosynthetic process"/>
    <property type="evidence" value="ECO:0007669"/>
    <property type="project" value="TreeGrafter"/>
</dbReference>
<reference evidence="7" key="1">
    <citation type="submission" date="2016-09" db="EMBL/GenBank/DDBJ databases">
        <title>Acidihalobacter prosperus F5.</title>
        <authorList>
            <person name="Khaleque H.N."/>
            <person name="Ramsay J.P."/>
            <person name="Kaksonen A.H."/>
            <person name="Boxall N.J."/>
            <person name="Watkin E.L.J."/>
        </authorList>
    </citation>
    <scope>NUCLEOTIDE SEQUENCE [LARGE SCALE GENOMIC DNA]</scope>
    <source>
        <strain evidence="7">F5</strain>
    </source>
</reference>